<dbReference type="InterPro" id="IPR001851">
    <property type="entry name" value="ABC_transp_permease"/>
</dbReference>
<dbReference type="PANTHER" id="PTHR45772:SF7">
    <property type="entry name" value="AMINO ACID ABC TRANSPORTER ATP-BINDING PROTEIN"/>
    <property type="match status" value="1"/>
</dbReference>
<keyword evidence="7 9" id="KW-1133">Transmembrane helix</keyword>
<dbReference type="CDD" id="cd06581">
    <property type="entry name" value="TM_PBP1_LivM_like"/>
    <property type="match status" value="1"/>
</dbReference>
<dbReference type="Pfam" id="PF02653">
    <property type="entry name" value="BPD_transp_2"/>
    <property type="match status" value="1"/>
</dbReference>
<sequence>MKLSGAVLLALPLVALGLVAQWLLPGATARLATLLMIYVIAVVGTGVYTGNSGIMSFGHCGFMALGAYASGLVTINPRILHVALPHLPPMLHGLAGHSLWLGLVAALLVVAVTALVFGLPMARLGGEAATIVTLGFLVIVYVVLVASGNITRGSQTFFGIPSGLDPLTVMPIAALSVVLARLYKESHSGLALRAAREDDIAATSIGVNIPRERFAAWLLSALLCGVAGALLAHFLGAFSPKDFYFNLTFLLMAMLILGGISTVTGALGGTVVMFVVLQLLRQIEGGATIAGVHLPPMFGLTSIGGALVILLSMYKLRDGLFGLRELDERFADRLAAPGQARTAAGRPGTGVERLVGKLEVDGVGRRFGGLIALEDVSFTVEPGQVVGLIGPNGAGKSTLINAISGVVPASSGTVRLGGHDVAQMPVHKVPLAGLGRTFQNIRLFRNLTVLENVRAAAEAAGARGEAAVTEARAALAAVGLAEMSGRLAATLPYGAQRRLEIARALALRPSFLLLDEPAAGMNPTETNELIAVLRQIREDHSIGLMVVEHDLKLIMRLCDRIVVLNKGRKIAEGTPDEVRADPHVVEAYIGSRAAEAV</sequence>
<feature type="transmembrane region" description="Helical" evidence="9">
    <location>
        <begin position="214"/>
        <end position="235"/>
    </location>
</feature>
<feature type="domain" description="ABC transporter" evidence="10">
    <location>
        <begin position="358"/>
        <end position="591"/>
    </location>
</feature>
<accession>A0ABV7AHT4</accession>
<dbReference type="InterPro" id="IPR032823">
    <property type="entry name" value="BCA_ABC_TP_C"/>
</dbReference>
<dbReference type="EMBL" id="JBHRSK010000007">
    <property type="protein sequence ID" value="MFC2968542.1"/>
    <property type="molecule type" value="Genomic_DNA"/>
</dbReference>
<dbReference type="InterPro" id="IPR051120">
    <property type="entry name" value="ABC_AA/LPS_Transport"/>
</dbReference>
<feature type="transmembrane region" description="Helical" evidence="9">
    <location>
        <begin position="27"/>
        <end position="48"/>
    </location>
</feature>
<organism evidence="11 12">
    <name type="scientific">Acidimangrovimonas pyrenivorans</name>
    <dbReference type="NCBI Taxonomy" id="2030798"/>
    <lineage>
        <taxon>Bacteria</taxon>
        <taxon>Pseudomonadati</taxon>
        <taxon>Pseudomonadota</taxon>
        <taxon>Alphaproteobacteria</taxon>
        <taxon>Rhodobacterales</taxon>
        <taxon>Paracoccaceae</taxon>
        <taxon>Acidimangrovimonas</taxon>
    </lineage>
</organism>
<reference evidence="12" key="1">
    <citation type="journal article" date="2019" name="Int. J. Syst. Evol. Microbiol.">
        <title>The Global Catalogue of Microorganisms (GCM) 10K type strain sequencing project: providing services to taxonomists for standard genome sequencing and annotation.</title>
        <authorList>
            <consortium name="The Broad Institute Genomics Platform"/>
            <consortium name="The Broad Institute Genome Sequencing Center for Infectious Disease"/>
            <person name="Wu L."/>
            <person name="Ma J."/>
        </authorList>
    </citation>
    <scope>NUCLEOTIDE SEQUENCE [LARGE SCALE GENOMIC DNA]</scope>
    <source>
        <strain evidence="12">KCTC 62192</strain>
    </source>
</reference>
<name>A0ABV7AHT4_9RHOB</name>
<comment type="subcellular location">
    <subcellularLocation>
        <location evidence="1">Cell membrane</location>
        <topology evidence="1">Multi-pass membrane protein</topology>
    </subcellularLocation>
</comment>
<dbReference type="InterPro" id="IPR003593">
    <property type="entry name" value="AAA+_ATPase"/>
</dbReference>
<evidence type="ECO:0000313" key="11">
    <source>
        <dbReference type="EMBL" id="MFC2968542.1"/>
    </source>
</evidence>
<gene>
    <name evidence="11" type="ORF">ACFOES_10585</name>
</gene>
<keyword evidence="4 9" id="KW-0812">Transmembrane</keyword>
<feature type="transmembrane region" description="Helical" evidence="9">
    <location>
        <begin position="163"/>
        <end position="183"/>
    </location>
</feature>
<keyword evidence="8 9" id="KW-0472">Membrane</keyword>
<keyword evidence="3" id="KW-1003">Cell membrane</keyword>
<keyword evidence="2" id="KW-0813">Transport</keyword>
<keyword evidence="5" id="KW-0547">Nucleotide-binding</keyword>
<feature type="transmembrane region" description="Helical" evidence="9">
    <location>
        <begin position="60"/>
        <end position="79"/>
    </location>
</feature>
<dbReference type="PROSITE" id="PS50893">
    <property type="entry name" value="ABC_TRANSPORTER_2"/>
    <property type="match status" value="1"/>
</dbReference>
<evidence type="ECO:0000259" key="10">
    <source>
        <dbReference type="PROSITE" id="PS50893"/>
    </source>
</evidence>
<dbReference type="InterPro" id="IPR027417">
    <property type="entry name" value="P-loop_NTPase"/>
</dbReference>
<feature type="transmembrane region" description="Helical" evidence="9">
    <location>
        <begin position="131"/>
        <end position="151"/>
    </location>
</feature>
<protein>
    <submittedName>
        <fullName evidence="11">ATP-binding cassette domain-containing protein</fullName>
    </submittedName>
</protein>
<evidence type="ECO:0000256" key="7">
    <source>
        <dbReference type="ARBA" id="ARBA00022989"/>
    </source>
</evidence>
<dbReference type="GO" id="GO:0005524">
    <property type="term" value="F:ATP binding"/>
    <property type="evidence" value="ECO:0007669"/>
    <property type="project" value="UniProtKB-KW"/>
</dbReference>
<dbReference type="SUPFAM" id="SSF52540">
    <property type="entry name" value="P-loop containing nucleoside triphosphate hydrolases"/>
    <property type="match status" value="1"/>
</dbReference>
<dbReference type="Pfam" id="PF12399">
    <property type="entry name" value="BCA_ABC_TP_C"/>
    <property type="match status" value="1"/>
</dbReference>
<evidence type="ECO:0000313" key="12">
    <source>
        <dbReference type="Proteomes" id="UP001595443"/>
    </source>
</evidence>
<dbReference type="CDD" id="cd03219">
    <property type="entry name" value="ABC_Mj1267_LivG_branched"/>
    <property type="match status" value="1"/>
</dbReference>
<evidence type="ECO:0000256" key="1">
    <source>
        <dbReference type="ARBA" id="ARBA00004651"/>
    </source>
</evidence>
<evidence type="ECO:0000256" key="5">
    <source>
        <dbReference type="ARBA" id="ARBA00022741"/>
    </source>
</evidence>
<dbReference type="Proteomes" id="UP001595443">
    <property type="component" value="Unassembled WGS sequence"/>
</dbReference>
<evidence type="ECO:0000256" key="4">
    <source>
        <dbReference type="ARBA" id="ARBA00022692"/>
    </source>
</evidence>
<feature type="transmembrane region" description="Helical" evidence="9">
    <location>
        <begin position="247"/>
        <end position="280"/>
    </location>
</feature>
<evidence type="ECO:0000256" key="8">
    <source>
        <dbReference type="ARBA" id="ARBA00023136"/>
    </source>
</evidence>
<comment type="caution">
    <text evidence="11">The sequence shown here is derived from an EMBL/GenBank/DDBJ whole genome shotgun (WGS) entry which is preliminary data.</text>
</comment>
<feature type="transmembrane region" description="Helical" evidence="9">
    <location>
        <begin position="99"/>
        <end position="119"/>
    </location>
</feature>
<dbReference type="RefSeq" id="WP_377833242.1">
    <property type="nucleotide sequence ID" value="NZ_JBHRSK010000007.1"/>
</dbReference>
<feature type="transmembrane region" description="Helical" evidence="9">
    <location>
        <begin position="292"/>
        <end position="314"/>
    </location>
</feature>
<dbReference type="PANTHER" id="PTHR45772">
    <property type="entry name" value="CONSERVED COMPONENT OF ABC TRANSPORTER FOR NATURAL AMINO ACIDS-RELATED"/>
    <property type="match status" value="1"/>
</dbReference>
<evidence type="ECO:0000256" key="2">
    <source>
        <dbReference type="ARBA" id="ARBA00022448"/>
    </source>
</evidence>
<dbReference type="InterPro" id="IPR043428">
    <property type="entry name" value="LivM-like"/>
</dbReference>
<dbReference type="Gene3D" id="3.40.50.300">
    <property type="entry name" value="P-loop containing nucleotide triphosphate hydrolases"/>
    <property type="match status" value="1"/>
</dbReference>
<evidence type="ECO:0000256" key="3">
    <source>
        <dbReference type="ARBA" id="ARBA00022475"/>
    </source>
</evidence>
<evidence type="ECO:0000256" key="9">
    <source>
        <dbReference type="SAM" id="Phobius"/>
    </source>
</evidence>
<dbReference type="InterPro" id="IPR003439">
    <property type="entry name" value="ABC_transporter-like_ATP-bd"/>
</dbReference>
<dbReference type="Pfam" id="PF00005">
    <property type="entry name" value="ABC_tran"/>
    <property type="match status" value="1"/>
</dbReference>
<proteinExistence type="predicted"/>
<dbReference type="SMART" id="SM00382">
    <property type="entry name" value="AAA"/>
    <property type="match status" value="1"/>
</dbReference>
<keyword evidence="12" id="KW-1185">Reference proteome</keyword>
<evidence type="ECO:0000256" key="6">
    <source>
        <dbReference type="ARBA" id="ARBA00022840"/>
    </source>
</evidence>
<keyword evidence="6 11" id="KW-0067">ATP-binding</keyword>